<evidence type="ECO:0000256" key="4">
    <source>
        <dbReference type="SAM" id="MobiDB-lite"/>
    </source>
</evidence>
<feature type="coiled-coil region" evidence="3">
    <location>
        <begin position="519"/>
        <end position="546"/>
    </location>
</feature>
<name>A0ABS1E5F2_9GAMM</name>
<protein>
    <recommendedName>
        <fullName evidence="2">endopeptidase La</fullName>
        <ecNumber evidence="2">3.4.21.53</ecNumber>
    </recommendedName>
</protein>
<dbReference type="EC" id="3.4.21.53" evidence="2"/>
<dbReference type="Gene3D" id="3.40.50.300">
    <property type="entry name" value="P-loop containing nucleotide triphosphate hydrolases"/>
    <property type="match status" value="2"/>
</dbReference>
<dbReference type="PANTHER" id="PTHR10046">
    <property type="entry name" value="ATP DEPENDENT LON PROTEASE FAMILY MEMBER"/>
    <property type="match status" value="1"/>
</dbReference>
<feature type="coiled-coil region" evidence="3">
    <location>
        <begin position="135"/>
        <end position="162"/>
    </location>
</feature>
<dbReference type="InterPro" id="IPR020568">
    <property type="entry name" value="Ribosomal_Su5_D2-typ_SF"/>
</dbReference>
<comment type="similarity">
    <text evidence="2">Belongs to the peptidase S16 family.</text>
</comment>
<evidence type="ECO:0000256" key="1">
    <source>
        <dbReference type="ARBA" id="ARBA00022670"/>
    </source>
</evidence>
<dbReference type="Pfam" id="PF13654">
    <property type="entry name" value="AAA_32"/>
    <property type="match status" value="1"/>
</dbReference>
<feature type="active site" evidence="2">
    <location>
        <position position="688"/>
    </location>
</feature>
<gene>
    <name evidence="6" type="ORF">CKO13_04820</name>
</gene>
<dbReference type="SUPFAM" id="SSF54211">
    <property type="entry name" value="Ribosomal protein S5 domain 2-like"/>
    <property type="match status" value="1"/>
</dbReference>
<dbReference type="EMBL" id="NRSH01000037">
    <property type="protein sequence ID" value="MBK1726357.1"/>
    <property type="molecule type" value="Genomic_DNA"/>
</dbReference>
<dbReference type="Pfam" id="PF05362">
    <property type="entry name" value="Lon_C"/>
    <property type="match status" value="1"/>
</dbReference>
<dbReference type="GO" id="GO:0008233">
    <property type="term" value="F:peptidase activity"/>
    <property type="evidence" value="ECO:0007669"/>
    <property type="project" value="UniProtKB-KW"/>
</dbReference>
<keyword evidence="2" id="KW-0378">Hydrolase</keyword>
<comment type="caution">
    <text evidence="6">The sequence shown here is derived from an EMBL/GenBank/DDBJ whole genome shotgun (WGS) entry which is preliminary data.</text>
</comment>
<comment type="catalytic activity">
    <reaction evidence="2">
        <text>Hydrolysis of proteins in presence of ATP.</text>
        <dbReference type="EC" id="3.4.21.53"/>
    </reaction>
</comment>
<dbReference type="InterPro" id="IPR008269">
    <property type="entry name" value="Lon_proteolytic"/>
</dbReference>
<evidence type="ECO:0000256" key="3">
    <source>
        <dbReference type="SAM" id="Coils"/>
    </source>
</evidence>
<keyword evidence="2" id="KW-0720">Serine protease</keyword>
<evidence type="ECO:0000313" key="6">
    <source>
        <dbReference type="EMBL" id="MBK1726357.1"/>
    </source>
</evidence>
<feature type="active site" evidence="2">
    <location>
        <position position="645"/>
    </location>
</feature>
<dbReference type="Gene3D" id="1.10.8.60">
    <property type="match status" value="1"/>
</dbReference>
<dbReference type="InterPro" id="IPR014721">
    <property type="entry name" value="Ribsml_uS5_D2-typ_fold_subgr"/>
</dbReference>
<dbReference type="PROSITE" id="PS51786">
    <property type="entry name" value="LON_PROTEOLYTIC"/>
    <property type="match status" value="1"/>
</dbReference>
<dbReference type="Pfam" id="PF20436">
    <property type="entry name" value="LonB_AAA-LID"/>
    <property type="match status" value="1"/>
</dbReference>
<evidence type="ECO:0000259" key="5">
    <source>
        <dbReference type="PROSITE" id="PS51786"/>
    </source>
</evidence>
<accession>A0ABS1E5F2</accession>
<feature type="domain" description="Lon proteolytic" evidence="5">
    <location>
        <begin position="555"/>
        <end position="750"/>
    </location>
</feature>
<dbReference type="InterPro" id="IPR027417">
    <property type="entry name" value="P-loop_NTPase"/>
</dbReference>
<keyword evidence="3" id="KW-0175">Coiled coil</keyword>
<proteinExistence type="inferred from homology"/>
<organism evidence="6 7">
    <name type="scientific">Halorhodospira neutriphila</name>
    <dbReference type="NCBI Taxonomy" id="168379"/>
    <lineage>
        <taxon>Bacteria</taxon>
        <taxon>Pseudomonadati</taxon>
        <taxon>Pseudomonadota</taxon>
        <taxon>Gammaproteobacteria</taxon>
        <taxon>Chromatiales</taxon>
        <taxon>Ectothiorhodospiraceae</taxon>
        <taxon>Halorhodospira</taxon>
    </lineage>
</organism>
<dbReference type="SUPFAM" id="SSF52540">
    <property type="entry name" value="P-loop containing nucleoside triphosphate hydrolases"/>
    <property type="match status" value="1"/>
</dbReference>
<reference evidence="6 7" key="1">
    <citation type="journal article" date="2020" name="Microorganisms">
        <title>Osmotic Adaptation and Compatible Solute Biosynthesis of Phototrophic Bacteria as Revealed from Genome Analyses.</title>
        <authorList>
            <person name="Imhoff J.F."/>
            <person name="Rahn T."/>
            <person name="Kunzel S."/>
            <person name="Keller A."/>
            <person name="Neulinger S.C."/>
        </authorList>
    </citation>
    <scope>NUCLEOTIDE SEQUENCE [LARGE SCALE GENOMIC DNA]</scope>
    <source>
        <strain evidence="6 7">DSM 15116</strain>
    </source>
</reference>
<dbReference type="Pfam" id="PF20437">
    <property type="entry name" value="LonC_helical"/>
    <property type="match status" value="1"/>
</dbReference>
<feature type="region of interest" description="Disordered" evidence="4">
    <location>
        <begin position="779"/>
        <end position="806"/>
    </location>
</feature>
<dbReference type="RefSeq" id="WP_200257415.1">
    <property type="nucleotide sequence ID" value="NZ_NRSH01000037.1"/>
</dbReference>
<dbReference type="InterPro" id="IPR027065">
    <property type="entry name" value="Lon_Prtase"/>
</dbReference>
<dbReference type="InterPro" id="IPR046843">
    <property type="entry name" value="LonB_AAA-LID"/>
</dbReference>
<sequence length="806" mass="89458">MPAPQPLPPERLYRHCDAERLGFATTRELEAMERPPGQERALEALELGAPMPSRGFNLFVMGPNGAGKLEMVQRLLAGRAAAEASPADWCYLNNFDEPTQPRLLRLPPSWGSHWRRDLEQLVDELRTAIPATFESDEYRSRLQELQQQLNRRQREAFESVQQEAEQHSVTLLQTPSGFTVAPVKDGEVIDPEQFQQLPEAERRGYQQAIEALQERLQQVVQQIPKWRKEIHEQIRKLNEEMTLLAIGQRIEELRQRYSELPAAAAHLDALHDDLIENVDTFRSGEQEAMEQVLGRYQANLLVGRGPNHGAPVVYEDMPTHQRLVGRIEHHVQQGALVTDFSLIRPGSLHLANGGYLILDAHKVLTQPFAWESLKRTLFAEEVRIESLEQVHGFWSTVTLEPEPMPLRTKVVLLGDRMIYYLLSAYDPDFPELFKIEADLEDDLPRDAETERLYARMIGTLAAQHGLRPLDRHAVARVIEHGSRMAEDSERLAAGGRAIADLLQEADHYAAGEAAEAVGREHVERALDAQERRASRLRDRNLELIRRGTLVIFTEGAYAGSVNGLSVLQLGGYAFGRPTRITATARPGRGQLVDIEREAKLGGNIHSKGVMILSRFLASRFAPESDLSLSASLAFEQSYGGIDGDSASVAELCALLSATGEIPLDHGIAVTGSVNQLGEVQAVGGVNEKVEGFFEVCRQAGLTGQQGVALPAANVAHLMLRREVREAVAAGQFRIYPLAHVDEALALLTHRPAGRRDAAGRWPEGTVNRAVAERLARFAEVERRHHGDDGEPASEGSGAHEEEDGDA</sequence>
<dbReference type="InterPro" id="IPR046844">
    <property type="entry name" value="Lon-like_helical"/>
</dbReference>
<dbReference type="PRINTS" id="PR00830">
    <property type="entry name" value="ENDOLAPTASE"/>
</dbReference>
<feature type="coiled-coil region" evidence="3">
    <location>
        <begin position="202"/>
        <end position="229"/>
    </location>
</feature>
<evidence type="ECO:0000313" key="7">
    <source>
        <dbReference type="Proteomes" id="UP000738126"/>
    </source>
</evidence>
<dbReference type="Gene3D" id="3.30.230.10">
    <property type="match status" value="1"/>
</dbReference>
<feature type="compositionally biased region" description="Basic and acidic residues" evidence="4">
    <location>
        <begin position="779"/>
        <end position="788"/>
    </location>
</feature>
<keyword evidence="1 2" id="KW-0645">Protease</keyword>
<evidence type="ECO:0000256" key="2">
    <source>
        <dbReference type="PROSITE-ProRule" id="PRU01122"/>
    </source>
</evidence>
<keyword evidence="7" id="KW-1185">Reference proteome</keyword>
<dbReference type="Proteomes" id="UP000738126">
    <property type="component" value="Unassembled WGS sequence"/>
</dbReference>
<dbReference type="GO" id="GO:0006508">
    <property type="term" value="P:proteolysis"/>
    <property type="evidence" value="ECO:0007669"/>
    <property type="project" value="UniProtKB-KW"/>
</dbReference>
<dbReference type="InterPro" id="IPR041699">
    <property type="entry name" value="AAA_32"/>
</dbReference>